<keyword evidence="2" id="KW-1185">Reference proteome</keyword>
<dbReference type="RefSeq" id="WP_143811201.1">
    <property type="nucleotide sequence ID" value="NZ_CYGY02000125.1"/>
</dbReference>
<accession>A0A1N7SW50</accession>
<gene>
    <name evidence="1" type="ORF">BN2476_1250004</name>
</gene>
<evidence type="ECO:0000313" key="2">
    <source>
        <dbReference type="Proteomes" id="UP000195569"/>
    </source>
</evidence>
<name>A0A1N7SW50_9BURK</name>
<dbReference type="Proteomes" id="UP000195569">
    <property type="component" value="Unassembled WGS sequence"/>
</dbReference>
<reference evidence="1" key="1">
    <citation type="submission" date="2016-12" db="EMBL/GenBank/DDBJ databases">
        <authorList>
            <person name="Moulin L."/>
        </authorList>
    </citation>
    <scope>NUCLEOTIDE SEQUENCE [LARGE SCALE GENOMIC DNA]</scope>
    <source>
        <strain evidence="1">STM 7183</strain>
    </source>
</reference>
<dbReference type="EMBL" id="CYGY02000125">
    <property type="protein sequence ID" value="SIT51605.1"/>
    <property type="molecule type" value="Genomic_DNA"/>
</dbReference>
<protein>
    <submittedName>
        <fullName evidence="1">Uncharacterized protein</fullName>
    </submittedName>
</protein>
<comment type="caution">
    <text evidence="1">The sequence shown here is derived from an EMBL/GenBank/DDBJ whole genome shotgun (WGS) entry which is preliminary data.</text>
</comment>
<proteinExistence type="predicted"/>
<organism evidence="1 2">
    <name type="scientific">Paraburkholderia piptadeniae</name>
    <dbReference type="NCBI Taxonomy" id="1701573"/>
    <lineage>
        <taxon>Bacteria</taxon>
        <taxon>Pseudomonadati</taxon>
        <taxon>Pseudomonadota</taxon>
        <taxon>Betaproteobacteria</taxon>
        <taxon>Burkholderiales</taxon>
        <taxon>Burkholderiaceae</taxon>
        <taxon>Paraburkholderia</taxon>
    </lineage>
</organism>
<dbReference type="AlphaFoldDB" id="A0A1N7SW50"/>
<dbReference type="OrthoDB" id="8961589at2"/>
<evidence type="ECO:0000313" key="1">
    <source>
        <dbReference type="EMBL" id="SIT51605.1"/>
    </source>
</evidence>
<sequence length="73" mass="8468">MAEGSTVSFRDFFVWTQNGTVGPKASERLAAHFAEWDERAKTFADEEFYDIFVAMREMFEWCSEDGLVFLRSA</sequence>